<gene>
    <name evidence="11" type="ORF">C0V82_14935</name>
</gene>
<proteinExistence type="inferred from homology"/>
<dbReference type="Gene3D" id="3.10.50.40">
    <property type="match status" value="1"/>
</dbReference>
<evidence type="ECO:0000256" key="2">
    <source>
        <dbReference type="ARBA" id="ARBA00007656"/>
    </source>
</evidence>
<reference evidence="11 12" key="1">
    <citation type="submission" date="2017-12" db="EMBL/GenBank/DDBJ databases">
        <title>Genomes of bacteria within cyanobacterial aggregates.</title>
        <authorList>
            <person name="Cai H."/>
        </authorList>
    </citation>
    <scope>NUCLEOTIDE SEQUENCE [LARGE SCALE GENOMIC DNA]</scope>
    <source>
        <strain evidence="11 12">TH16</strain>
    </source>
</reference>
<evidence type="ECO:0000256" key="9">
    <source>
        <dbReference type="SAM" id="SignalP"/>
    </source>
</evidence>
<feature type="signal peptide" evidence="9">
    <location>
        <begin position="1"/>
        <end position="28"/>
    </location>
</feature>
<evidence type="ECO:0000256" key="5">
    <source>
        <dbReference type="ARBA" id="ARBA00023110"/>
    </source>
</evidence>
<dbReference type="InterPro" id="IPR046357">
    <property type="entry name" value="PPIase_dom_sf"/>
</dbReference>
<dbReference type="GO" id="GO:0003755">
    <property type="term" value="F:peptidyl-prolyl cis-trans isomerase activity"/>
    <property type="evidence" value="ECO:0007669"/>
    <property type="project" value="UniProtKB-KW"/>
</dbReference>
<dbReference type="InterPro" id="IPR000297">
    <property type="entry name" value="PPIase_PpiC"/>
</dbReference>
<dbReference type="PANTHER" id="PTHR47245:SF2">
    <property type="entry name" value="PEPTIDYL-PROLYL CIS-TRANS ISOMERASE HP_0175-RELATED"/>
    <property type="match status" value="1"/>
</dbReference>
<comment type="catalytic activity">
    <reaction evidence="1">
        <text>[protein]-peptidylproline (omega=180) = [protein]-peptidylproline (omega=0)</text>
        <dbReference type="Rhea" id="RHEA:16237"/>
        <dbReference type="Rhea" id="RHEA-COMP:10747"/>
        <dbReference type="Rhea" id="RHEA-COMP:10748"/>
        <dbReference type="ChEBI" id="CHEBI:83833"/>
        <dbReference type="ChEBI" id="CHEBI:83834"/>
        <dbReference type="EC" id="5.2.1.8"/>
    </reaction>
</comment>
<dbReference type="OrthoDB" id="14196at2"/>
<name>A0A2K9NE76_9PROT</name>
<evidence type="ECO:0000256" key="3">
    <source>
        <dbReference type="ARBA" id="ARBA00013194"/>
    </source>
</evidence>
<dbReference type="Pfam" id="PF13616">
    <property type="entry name" value="Rotamase_3"/>
    <property type="match status" value="1"/>
</dbReference>
<dbReference type="RefSeq" id="WP_102112993.1">
    <property type="nucleotide sequence ID" value="NZ_BMGN01000005.1"/>
</dbReference>
<feature type="domain" description="PpiC" evidence="10">
    <location>
        <begin position="160"/>
        <end position="250"/>
    </location>
</feature>
<organism evidence="11 12">
    <name type="scientific">Niveispirillum cyanobacteriorum</name>
    <dbReference type="NCBI Taxonomy" id="1612173"/>
    <lineage>
        <taxon>Bacteria</taxon>
        <taxon>Pseudomonadati</taxon>
        <taxon>Pseudomonadota</taxon>
        <taxon>Alphaproteobacteria</taxon>
        <taxon>Rhodospirillales</taxon>
        <taxon>Azospirillaceae</taxon>
        <taxon>Niveispirillum</taxon>
    </lineage>
</organism>
<dbReference type="Proteomes" id="UP000234752">
    <property type="component" value="Chromosome eg_1"/>
</dbReference>
<dbReference type="InterPro" id="IPR027304">
    <property type="entry name" value="Trigger_fact/SurA_dom_sf"/>
</dbReference>
<evidence type="ECO:0000256" key="4">
    <source>
        <dbReference type="ARBA" id="ARBA00018370"/>
    </source>
</evidence>
<keyword evidence="12" id="KW-1185">Reference proteome</keyword>
<dbReference type="EMBL" id="CP025611">
    <property type="protein sequence ID" value="AUN31389.1"/>
    <property type="molecule type" value="Genomic_DNA"/>
</dbReference>
<dbReference type="KEGG" id="ncb:C0V82_14935"/>
<accession>A0A2K9NE76</accession>
<dbReference type="EC" id="5.2.1.8" evidence="3"/>
<evidence type="ECO:0000256" key="7">
    <source>
        <dbReference type="ARBA" id="ARBA00031484"/>
    </source>
</evidence>
<evidence type="ECO:0000313" key="11">
    <source>
        <dbReference type="EMBL" id="AUN31389.1"/>
    </source>
</evidence>
<evidence type="ECO:0000313" key="12">
    <source>
        <dbReference type="Proteomes" id="UP000234752"/>
    </source>
</evidence>
<evidence type="ECO:0000256" key="6">
    <source>
        <dbReference type="ARBA" id="ARBA00030642"/>
    </source>
</evidence>
<sequence length="310" mass="33523">MSFKTMRAALVVAALGSVAAVALSPAMAQDAAKPAAAPAAKPAAGGSALADDPVVARANGKEFKRSDVIALLQQLDPQVQQMPLQMIYPQLVDQLIQAQLVTEAGYKAKLQDSAEVKKRLKQAEEQFVQQAWLKAEIDKKMSPEKIKAAYDKWMKENPPQDEVRASHILVKTKEEADAIIKQLKGGADFAKLAAEKGTDGTKDRGGDLDYFTKDRMVPEFANAAFAMKVGDVSQAPVQTEFGFHVIKLTDKRKQVPPTLDQATPQLRQIVAQEIAEEVVKGLEKTAKVEKFNIDGSPMPAAPAAPAPQKK</sequence>
<dbReference type="PROSITE" id="PS50198">
    <property type="entry name" value="PPIC_PPIASE_2"/>
    <property type="match status" value="1"/>
</dbReference>
<feature type="chain" id="PRO_5014662441" description="Parvulin-like PPIase" evidence="9">
    <location>
        <begin position="29"/>
        <end position="310"/>
    </location>
</feature>
<comment type="similarity">
    <text evidence="2">Belongs to the PpiC/parvulin rotamase family.</text>
</comment>
<dbReference type="SUPFAM" id="SSF109998">
    <property type="entry name" value="Triger factor/SurA peptide-binding domain-like"/>
    <property type="match status" value="1"/>
</dbReference>
<evidence type="ECO:0000256" key="1">
    <source>
        <dbReference type="ARBA" id="ARBA00000971"/>
    </source>
</evidence>
<dbReference type="SUPFAM" id="SSF54534">
    <property type="entry name" value="FKBP-like"/>
    <property type="match status" value="1"/>
</dbReference>
<dbReference type="AlphaFoldDB" id="A0A2K9NE76"/>
<evidence type="ECO:0000256" key="8">
    <source>
        <dbReference type="PROSITE-ProRule" id="PRU00278"/>
    </source>
</evidence>
<dbReference type="InterPro" id="IPR050245">
    <property type="entry name" value="PrsA_foldase"/>
</dbReference>
<protein>
    <recommendedName>
        <fullName evidence="4">Parvulin-like PPIase</fullName>
        <ecNumber evidence="3">5.2.1.8</ecNumber>
    </recommendedName>
    <alternativeName>
        <fullName evidence="6">Peptidyl-prolyl cis-trans isomerase plp</fullName>
    </alternativeName>
    <alternativeName>
        <fullName evidence="7">Rotamase plp</fullName>
    </alternativeName>
</protein>
<keyword evidence="8 11" id="KW-0413">Isomerase</keyword>
<dbReference type="PANTHER" id="PTHR47245">
    <property type="entry name" value="PEPTIDYLPROLYL ISOMERASE"/>
    <property type="match status" value="1"/>
</dbReference>
<evidence type="ECO:0000259" key="10">
    <source>
        <dbReference type="PROSITE" id="PS50198"/>
    </source>
</evidence>
<keyword evidence="5 8" id="KW-0697">Rotamase</keyword>
<keyword evidence="9" id="KW-0732">Signal</keyword>